<dbReference type="GO" id="GO:0004146">
    <property type="term" value="F:dihydrofolate reductase activity"/>
    <property type="evidence" value="ECO:0007669"/>
    <property type="project" value="UniProtKB-EC"/>
</dbReference>
<feature type="domain" description="DHFR" evidence="8">
    <location>
        <begin position="22"/>
        <end position="215"/>
    </location>
</feature>
<dbReference type="PANTHER" id="PTHR48069:SF3">
    <property type="entry name" value="DIHYDROFOLATE REDUCTASE"/>
    <property type="match status" value="1"/>
</dbReference>
<dbReference type="InterPro" id="IPR012259">
    <property type="entry name" value="DHFR"/>
</dbReference>
<keyword evidence="4" id="KW-0554">One-carbon metabolism</keyword>
<evidence type="ECO:0000313" key="10">
    <source>
        <dbReference type="Proteomes" id="UP000650833"/>
    </source>
</evidence>
<dbReference type="Pfam" id="PF00186">
    <property type="entry name" value="DHFR_1"/>
    <property type="match status" value="1"/>
</dbReference>
<evidence type="ECO:0000256" key="3">
    <source>
        <dbReference type="ARBA" id="ARBA00018886"/>
    </source>
</evidence>
<organism evidence="9 10">
    <name type="scientific">Mucor plumbeus</name>
    <dbReference type="NCBI Taxonomy" id="97098"/>
    <lineage>
        <taxon>Eukaryota</taxon>
        <taxon>Fungi</taxon>
        <taxon>Fungi incertae sedis</taxon>
        <taxon>Mucoromycota</taxon>
        <taxon>Mucoromycotina</taxon>
        <taxon>Mucoromycetes</taxon>
        <taxon>Mucorales</taxon>
        <taxon>Mucorineae</taxon>
        <taxon>Mucoraceae</taxon>
        <taxon>Mucor</taxon>
    </lineage>
</organism>
<dbReference type="SUPFAM" id="SSF53597">
    <property type="entry name" value="Dihydrofolate reductase-like"/>
    <property type="match status" value="1"/>
</dbReference>
<dbReference type="InterPro" id="IPR001796">
    <property type="entry name" value="DHFR_dom"/>
</dbReference>
<dbReference type="CDD" id="cd00209">
    <property type="entry name" value="DHFR"/>
    <property type="match status" value="1"/>
</dbReference>
<dbReference type="Proteomes" id="UP000650833">
    <property type="component" value="Unassembled WGS sequence"/>
</dbReference>
<gene>
    <name evidence="9" type="ORF">INT46_001872</name>
</gene>
<keyword evidence="5" id="KW-0521">NADP</keyword>
<dbReference type="PROSITE" id="PS51330">
    <property type="entry name" value="DHFR_2"/>
    <property type="match status" value="1"/>
</dbReference>
<evidence type="ECO:0000256" key="4">
    <source>
        <dbReference type="ARBA" id="ARBA00022563"/>
    </source>
</evidence>
<dbReference type="PRINTS" id="PR00070">
    <property type="entry name" value="DHFR"/>
</dbReference>
<dbReference type="GO" id="GO:0046655">
    <property type="term" value="P:folic acid metabolic process"/>
    <property type="evidence" value="ECO:0007669"/>
    <property type="project" value="TreeGrafter"/>
</dbReference>
<dbReference type="AlphaFoldDB" id="A0A8H7RB06"/>
<evidence type="ECO:0000256" key="2">
    <source>
        <dbReference type="ARBA" id="ARBA00012856"/>
    </source>
</evidence>
<dbReference type="GO" id="GO:0005739">
    <property type="term" value="C:mitochondrion"/>
    <property type="evidence" value="ECO:0007669"/>
    <property type="project" value="TreeGrafter"/>
</dbReference>
<dbReference type="EC" id="1.5.1.3" evidence="2"/>
<dbReference type="Gene3D" id="3.40.430.10">
    <property type="entry name" value="Dihydrofolate Reductase, subunit A"/>
    <property type="match status" value="1"/>
</dbReference>
<accession>A0A8H7RB06</accession>
<comment type="similarity">
    <text evidence="7">Belongs to the dihydrofolate reductase family.</text>
</comment>
<reference evidence="9" key="1">
    <citation type="submission" date="2020-12" db="EMBL/GenBank/DDBJ databases">
        <title>Metabolic potential, ecology and presence of endohyphal bacteria is reflected in genomic diversity of Mucoromycotina.</title>
        <authorList>
            <person name="Muszewska A."/>
            <person name="Okrasinska A."/>
            <person name="Steczkiewicz K."/>
            <person name="Drgas O."/>
            <person name="Orlowska M."/>
            <person name="Perlinska-Lenart U."/>
            <person name="Aleksandrzak-Piekarczyk T."/>
            <person name="Szatraj K."/>
            <person name="Zielenkiewicz U."/>
            <person name="Pilsyk S."/>
            <person name="Malc E."/>
            <person name="Mieczkowski P."/>
            <person name="Kruszewska J.S."/>
            <person name="Biernat P."/>
            <person name="Pawlowska J."/>
        </authorList>
    </citation>
    <scope>NUCLEOTIDE SEQUENCE</scope>
    <source>
        <strain evidence="9">CBS 226.32</strain>
    </source>
</reference>
<evidence type="ECO:0000256" key="5">
    <source>
        <dbReference type="ARBA" id="ARBA00022857"/>
    </source>
</evidence>
<evidence type="ECO:0000256" key="7">
    <source>
        <dbReference type="RuleBase" id="RU004474"/>
    </source>
</evidence>
<evidence type="ECO:0000256" key="1">
    <source>
        <dbReference type="ARBA" id="ARBA00004903"/>
    </source>
</evidence>
<dbReference type="PANTHER" id="PTHR48069">
    <property type="entry name" value="DIHYDROFOLATE REDUCTASE"/>
    <property type="match status" value="1"/>
</dbReference>
<dbReference type="OrthoDB" id="414698at2759"/>
<dbReference type="InterPro" id="IPR024072">
    <property type="entry name" value="DHFR-like_dom_sf"/>
</dbReference>
<sequence>MRTKLDEYVWPEVALLTQNMTQFALIVAATEELGIGILSNLPWRIPKDMAFFKHVTGYVPRALQKPNVQNAVIMGRVTWESIPPKFRPLENRYNIVVSRNPTYDLLLADATQQSTVLVDSLESAFKAVDPTKHGRVFVIGGAQMYNLAIQHDDCSHILLTRVKSKVDCDTFFPTIDNKKFRLASHQELEDYVEQQFPQGIQKHKELEYEFTLYIKK</sequence>
<evidence type="ECO:0000259" key="8">
    <source>
        <dbReference type="PROSITE" id="PS51330"/>
    </source>
</evidence>
<dbReference type="PROSITE" id="PS00075">
    <property type="entry name" value="DHFR_1"/>
    <property type="match status" value="1"/>
</dbReference>
<dbReference type="GO" id="GO:0046452">
    <property type="term" value="P:dihydrofolate metabolic process"/>
    <property type="evidence" value="ECO:0007669"/>
    <property type="project" value="TreeGrafter"/>
</dbReference>
<protein>
    <recommendedName>
        <fullName evidence="3">Dihydrofolate reductase</fullName>
        <ecNumber evidence="2">1.5.1.3</ecNumber>
    </recommendedName>
</protein>
<name>A0A8H7RB06_9FUNG</name>
<dbReference type="GO" id="GO:0006730">
    <property type="term" value="P:one-carbon metabolic process"/>
    <property type="evidence" value="ECO:0007669"/>
    <property type="project" value="UniProtKB-KW"/>
</dbReference>
<dbReference type="GO" id="GO:0046654">
    <property type="term" value="P:tetrahydrofolate biosynthetic process"/>
    <property type="evidence" value="ECO:0007669"/>
    <property type="project" value="UniProtKB-UniPathway"/>
</dbReference>
<evidence type="ECO:0000313" key="9">
    <source>
        <dbReference type="EMBL" id="KAG2207027.1"/>
    </source>
</evidence>
<keyword evidence="6" id="KW-0560">Oxidoreductase</keyword>
<comment type="caution">
    <text evidence="9">The sequence shown here is derived from an EMBL/GenBank/DDBJ whole genome shotgun (WGS) entry which is preliminary data.</text>
</comment>
<evidence type="ECO:0000256" key="6">
    <source>
        <dbReference type="ARBA" id="ARBA00023002"/>
    </source>
</evidence>
<dbReference type="UniPathway" id="UPA00077">
    <property type="reaction ID" value="UER00158"/>
</dbReference>
<keyword evidence="10" id="KW-1185">Reference proteome</keyword>
<proteinExistence type="inferred from homology"/>
<comment type="pathway">
    <text evidence="1">Cofactor biosynthesis; tetrahydrofolate biosynthesis; 5,6,7,8-tetrahydrofolate from 7,8-dihydrofolate: step 1/1.</text>
</comment>
<dbReference type="EMBL" id="JAEPRC010000139">
    <property type="protein sequence ID" value="KAG2207027.1"/>
    <property type="molecule type" value="Genomic_DNA"/>
</dbReference>
<dbReference type="GO" id="GO:0050661">
    <property type="term" value="F:NADP binding"/>
    <property type="evidence" value="ECO:0007669"/>
    <property type="project" value="InterPro"/>
</dbReference>
<dbReference type="InterPro" id="IPR017925">
    <property type="entry name" value="DHFR_CS"/>
</dbReference>